<evidence type="ECO:0000256" key="2">
    <source>
        <dbReference type="ARBA" id="ARBA00022553"/>
    </source>
</evidence>
<dbReference type="SMART" id="SM01012">
    <property type="entry name" value="ANTAR"/>
    <property type="match status" value="1"/>
</dbReference>
<dbReference type="PIRSF" id="PIRSF036382">
    <property type="entry name" value="RR_antiterm"/>
    <property type="match status" value="1"/>
</dbReference>
<dbReference type="PROSITE" id="PS50110">
    <property type="entry name" value="RESPONSE_REGULATORY"/>
    <property type="match status" value="1"/>
</dbReference>
<dbReference type="InterPro" id="IPR050595">
    <property type="entry name" value="Bact_response_regulator"/>
</dbReference>
<dbReference type="Proteomes" id="UP000798488">
    <property type="component" value="Unassembled WGS sequence"/>
</dbReference>
<dbReference type="PROSITE" id="PS50921">
    <property type="entry name" value="ANTAR"/>
    <property type="match status" value="1"/>
</dbReference>
<organism evidence="7 8">
    <name type="scientific">Sporotomaculum syntrophicum</name>
    <dbReference type="NCBI Taxonomy" id="182264"/>
    <lineage>
        <taxon>Bacteria</taxon>
        <taxon>Bacillati</taxon>
        <taxon>Bacillota</taxon>
        <taxon>Clostridia</taxon>
        <taxon>Eubacteriales</taxon>
        <taxon>Desulfallaceae</taxon>
        <taxon>Sporotomaculum</taxon>
    </lineage>
</organism>
<keyword evidence="2 4" id="KW-0597">Phosphoprotein</keyword>
<evidence type="ECO:0000313" key="7">
    <source>
        <dbReference type="EMBL" id="KAF1085468.1"/>
    </source>
</evidence>
<comment type="function">
    <text evidence="3">May play the central regulatory role in sporulation. It may be an element of the effector pathway responsible for the activation of sporulation genes in response to nutritional stress. Spo0A may act in concert with spo0H (a sigma factor) to control the expression of some genes that are critical to the sporulation process.</text>
</comment>
<gene>
    <name evidence="7" type="primary">pdtaR</name>
    <name evidence="7" type="ORF">SPSYN_01610</name>
</gene>
<dbReference type="Pfam" id="PF00072">
    <property type="entry name" value="Response_reg"/>
    <property type="match status" value="1"/>
</dbReference>
<dbReference type="AlphaFoldDB" id="A0A9D3AZ54"/>
<proteinExistence type="predicted"/>
<evidence type="ECO:0000259" key="6">
    <source>
        <dbReference type="PROSITE" id="PS50921"/>
    </source>
</evidence>
<reference evidence="7" key="1">
    <citation type="submission" date="2016-02" db="EMBL/GenBank/DDBJ databases">
        <title>Draft Genome Sequence of Sporotomaculum syntrophicum Strain FB, a Syntrophic Benzoate Degrader.</title>
        <authorList>
            <person name="Nobu M.K."/>
            <person name="Narihiro T."/>
            <person name="Qiu Y.-L."/>
            <person name="Ohashi A."/>
            <person name="Liu W.-T."/>
            <person name="Yuji S."/>
        </authorList>
    </citation>
    <scope>NUCLEOTIDE SEQUENCE</scope>
    <source>
        <strain evidence="7">FB</strain>
    </source>
</reference>
<comment type="caution">
    <text evidence="7">The sequence shown here is derived from an EMBL/GenBank/DDBJ whole genome shotgun (WGS) entry which is preliminary data.</text>
</comment>
<evidence type="ECO:0000256" key="3">
    <source>
        <dbReference type="ARBA" id="ARBA00024867"/>
    </source>
</evidence>
<dbReference type="GO" id="GO:0003723">
    <property type="term" value="F:RNA binding"/>
    <property type="evidence" value="ECO:0007669"/>
    <property type="project" value="InterPro"/>
</dbReference>
<dbReference type="Gene3D" id="1.10.10.10">
    <property type="entry name" value="Winged helix-like DNA-binding domain superfamily/Winged helix DNA-binding domain"/>
    <property type="match status" value="1"/>
</dbReference>
<accession>A0A9D3AZ54</accession>
<dbReference type="PANTHER" id="PTHR44591:SF3">
    <property type="entry name" value="RESPONSE REGULATORY DOMAIN-CONTAINING PROTEIN"/>
    <property type="match status" value="1"/>
</dbReference>
<dbReference type="EMBL" id="LSRS01000003">
    <property type="protein sequence ID" value="KAF1085468.1"/>
    <property type="molecule type" value="Genomic_DNA"/>
</dbReference>
<dbReference type="GO" id="GO:0000160">
    <property type="term" value="P:phosphorelay signal transduction system"/>
    <property type="evidence" value="ECO:0007669"/>
    <property type="project" value="InterPro"/>
</dbReference>
<dbReference type="SUPFAM" id="SSF52172">
    <property type="entry name" value="CheY-like"/>
    <property type="match status" value="1"/>
</dbReference>
<dbReference type="InterPro" id="IPR008327">
    <property type="entry name" value="Sig_transdc_resp-reg_antiterm"/>
</dbReference>
<feature type="modified residue" description="4-aspartylphosphate" evidence="4">
    <location>
        <position position="55"/>
    </location>
</feature>
<evidence type="ECO:0000256" key="4">
    <source>
        <dbReference type="PROSITE-ProRule" id="PRU00169"/>
    </source>
</evidence>
<feature type="domain" description="Response regulatory" evidence="5">
    <location>
        <begin position="5"/>
        <end position="120"/>
    </location>
</feature>
<evidence type="ECO:0000259" key="5">
    <source>
        <dbReference type="PROSITE" id="PS50110"/>
    </source>
</evidence>
<dbReference type="RefSeq" id="WP_161821926.1">
    <property type="nucleotide sequence ID" value="NZ_LSRS01000003.1"/>
</dbReference>
<feature type="domain" description="ANTAR" evidence="6">
    <location>
        <begin position="126"/>
        <end position="187"/>
    </location>
</feature>
<dbReference type="Gene3D" id="3.40.50.2300">
    <property type="match status" value="1"/>
</dbReference>
<dbReference type="Pfam" id="PF03861">
    <property type="entry name" value="ANTAR"/>
    <property type="match status" value="1"/>
</dbReference>
<sequence>MGEYRVILVDADNVWRKNVKAMLTKYGHWVVGEAGDGLSAIKLVRSREPDLLIIDAALPGGMDGMQVAKIVHEDKLAPVIITSTSDEQVILEQAKEARVSALLIKPLGEMSLLPAVELAIANYHEIAALEEKIKDLQETLETRKIVERAKGILMETQGLTEAEAFKRIQRQSMNKRVSIRLVAEAVIMAHSLNK</sequence>
<protein>
    <recommendedName>
        <fullName evidence="1">Stage 0 sporulation protein A homolog</fullName>
    </recommendedName>
</protein>
<dbReference type="InterPro" id="IPR001789">
    <property type="entry name" value="Sig_transdc_resp-reg_receiver"/>
</dbReference>
<dbReference type="SMART" id="SM00448">
    <property type="entry name" value="REC"/>
    <property type="match status" value="1"/>
</dbReference>
<name>A0A9D3AZ54_9FIRM</name>
<evidence type="ECO:0000256" key="1">
    <source>
        <dbReference type="ARBA" id="ARBA00018672"/>
    </source>
</evidence>
<dbReference type="InterPro" id="IPR011006">
    <property type="entry name" value="CheY-like_superfamily"/>
</dbReference>
<dbReference type="InterPro" id="IPR036388">
    <property type="entry name" value="WH-like_DNA-bd_sf"/>
</dbReference>
<evidence type="ECO:0000313" key="8">
    <source>
        <dbReference type="Proteomes" id="UP000798488"/>
    </source>
</evidence>
<dbReference type="OrthoDB" id="9808843at2"/>
<keyword evidence="8" id="KW-1185">Reference proteome</keyword>
<dbReference type="InterPro" id="IPR005561">
    <property type="entry name" value="ANTAR"/>
</dbReference>
<dbReference type="PANTHER" id="PTHR44591">
    <property type="entry name" value="STRESS RESPONSE REGULATOR PROTEIN 1"/>
    <property type="match status" value="1"/>
</dbReference>